<dbReference type="Pfam" id="PF00078">
    <property type="entry name" value="RVT_1"/>
    <property type="match status" value="1"/>
</dbReference>
<keyword evidence="7" id="KW-0051">Antiviral defense</keyword>
<dbReference type="EMBL" id="RCUY01000005">
    <property type="protein sequence ID" value="RLP83197.1"/>
    <property type="molecule type" value="Genomic_DNA"/>
</dbReference>
<evidence type="ECO:0000256" key="8">
    <source>
        <dbReference type="ARBA" id="ARBA00034120"/>
    </source>
</evidence>
<evidence type="ECO:0000256" key="6">
    <source>
        <dbReference type="ARBA" id="ARBA00022918"/>
    </source>
</evidence>
<dbReference type="CDD" id="cd03487">
    <property type="entry name" value="RT_Bac_retron_II"/>
    <property type="match status" value="1"/>
</dbReference>
<comment type="similarity">
    <text evidence="8">Belongs to the bacterial reverse transcriptase family.</text>
</comment>
<sequence>MPADASRRTAHGRLNRSIAPPRCRRSGSFSRRIVMGRPAGHTPAPSLAAVADSLAAAFLAAAHPKPARDRDPAQGSDPTGDREAASGPAPTQNQDAPQGQDSTQGTDLTGDRDPAFTIAWTRSVLIAAGADVLGARRRWLPGLVSAVLAAYPRAPFDRPRELGRWIAQSAELTAAAEQAAAAGRHLVLVRHALYEIPAAHGAGAAGERPASSGAEVLAREPASRRPRTPADLARLLGLDAGELDWFADLRGWNRLAPGTKLHHYRYEWRSRPGRVPRLLEVPGQRLMYLQRQLIAEVYTDLPVHPAAHGFVSGRSAITGAAVHAGSHVVIGMDLTTFFARVTRGQIHAGLCRQGWGEALVPILAGLGTHAVPPAVIRAMPPGGDPGERQALAAALRIPHLPQGAPTSPLLANLAMHRLDERLTGWANAVGARYTRYADDLTFSGDTRLAARSDAFIRGVEAIVTDSGQRINPRKTRVRPRGTSQRVTGIVVNEHPAMDRHAYDRLRAILHNCARTGPEAQNRDRHPHFRLHLLGRINWAIALTPERAPGLWRLWDAIEWTD</sequence>
<keyword evidence="2" id="KW-0808">Transferase</keyword>
<dbReference type="InterPro" id="IPR043502">
    <property type="entry name" value="DNA/RNA_pol_sf"/>
</dbReference>
<feature type="domain" description="Reverse transcriptase" evidence="11">
    <location>
        <begin position="250"/>
        <end position="491"/>
    </location>
</feature>
<dbReference type="GO" id="GO:0003964">
    <property type="term" value="F:RNA-directed DNA polymerase activity"/>
    <property type="evidence" value="ECO:0007669"/>
    <property type="project" value="UniProtKB-KW"/>
</dbReference>
<evidence type="ECO:0000256" key="5">
    <source>
        <dbReference type="ARBA" id="ARBA00022842"/>
    </source>
</evidence>
<dbReference type="Proteomes" id="UP000269438">
    <property type="component" value="Unassembled WGS sequence"/>
</dbReference>
<dbReference type="PRINTS" id="PR00866">
    <property type="entry name" value="RNADNAPOLMS"/>
</dbReference>
<proteinExistence type="inferred from homology"/>
<keyword evidence="3" id="KW-0548">Nucleotidyltransferase</keyword>
<evidence type="ECO:0000256" key="3">
    <source>
        <dbReference type="ARBA" id="ARBA00022695"/>
    </source>
</evidence>
<dbReference type="InterPro" id="IPR000477">
    <property type="entry name" value="RT_dom"/>
</dbReference>
<keyword evidence="5" id="KW-0460">Magnesium</keyword>
<evidence type="ECO:0000256" key="10">
    <source>
        <dbReference type="SAM" id="MobiDB-lite"/>
    </source>
</evidence>
<keyword evidence="4" id="KW-0479">Metal-binding</keyword>
<organism evidence="12 13">
    <name type="scientific">Mycetocola lacteus</name>
    <dbReference type="NCBI Taxonomy" id="76637"/>
    <lineage>
        <taxon>Bacteria</taxon>
        <taxon>Bacillati</taxon>
        <taxon>Actinomycetota</taxon>
        <taxon>Actinomycetes</taxon>
        <taxon>Micrococcales</taxon>
        <taxon>Microbacteriaceae</taxon>
        <taxon>Mycetocola</taxon>
    </lineage>
</organism>
<comment type="catalytic activity">
    <reaction evidence="9">
        <text>DNA(n) + a 2'-deoxyribonucleoside 5'-triphosphate = DNA(n+1) + diphosphate</text>
        <dbReference type="Rhea" id="RHEA:22508"/>
        <dbReference type="Rhea" id="RHEA-COMP:17339"/>
        <dbReference type="Rhea" id="RHEA-COMP:17340"/>
        <dbReference type="ChEBI" id="CHEBI:33019"/>
        <dbReference type="ChEBI" id="CHEBI:61560"/>
        <dbReference type="ChEBI" id="CHEBI:173112"/>
        <dbReference type="EC" id="2.7.7.49"/>
    </reaction>
</comment>
<feature type="compositionally biased region" description="Polar residues" evidence="10">
    <location>
        <begin position="89"/>
        <end position="107"/>
    </location>
</feature>
<dbReference type="GO" id="GO:0003723">
    <property type="term" value="F:RNA binding"/>
    <property type="evidence" value="ECO:0007669"/>
    <property type="project" value="InterPro"/>
</dbReference>
<evidence type="ECO:0000313" key="13">
    <source>
        <dbReference type="Proteomes" id="UP000269438"/>
    </source>
</evidence>
<evidence type="ECO:0000256" key="2">
    <source>
        <dbReference type="ARBA" id="ARBA00022679"/>
    </source>
</evidence>
<evidence type="ECO:0000256" key="9">
    <source>
        <dbReference type="ARBA" id="ARBA00048173"/>
    </source>
</evidence>
<comment type="caution">
    <text evidence="12">The sequence shown here is derived from an EMBL/GenBank/DDBJ whole genome shotgun (WGS) entry which is preliminary data.</text>
</comment>
<accession>A0A3L7AS01</accession>
<evidence type="ECO:0000256" key="7">
    <source>
        <dbReference type="ARBA" id="ARBA00023118"/>
    </source>
</evidence>
<dbReference type="SUPFAM" id="SSF56672">
    <property type="entry name" value="DNA/RNA polymerases"/>
    <property type="match status" value="1"/>
</dbReference>
<gene>
    <name evidence="12" type="ORF">D9V34_08170</name>
</gene>
<dbReference type="PANTHER" id="PTHR34047">
    <property type="entry name" value="NUCLEAR INTRON MATURASE 1, MITOCHONDRIAL-RELATED"/>
    <property type="match status" value="1"/>
</dbReference>
<name>A0A3L7AS01_9MICO</name>
<dbReference type="EC" id="2.7.7.49" evidence="1"/>
<feature type="region of interest" description="Disordered" evidence="10">
    <location>
        <begin position="203"/>
        <end position="225"/>
    </location>
</feature>
<dbReference type="AlphaFoldDB" id="A0A3L7AS01"/>
<keyword evidence="6 12" id="KW-0695">RNA-directed DNA polymerase</keyword>
<dbReference type="GO" id="GO:0051607">
    <property type="term" value="P:defense response to virus"/>
    <property type="evidence" value="ECO:0007669"/>
    <property type="project" value="UniProtKB-KW"/>
</dbReference>
<evidence type="ECO:0000256" key="4">
    <source>
        <dbReference type="ARBA" id="ARBA00022723"/>
    </source>
</evidence>
<feature type="region of interest" description="Disordered" evidence="10">
    <location>
        <begin position="1"/>
        <end position="45"/>
    </location>
</feature>
<dbReference type="PANTHER" id="PTHR34047:SF7">
    <property type="entry name" value="RNA-DIRECTED DNA POLYMERASE"/>
    <property type="match status" value="1"/>
</dbReference>
<dbReference type="InterPro" id="IPR051083">
    <property type="entry name" value="GrpII_Intron_Splice-Mob/Def"/>
</dbReference>
<dbReference type="PROSITE" id="PS50878">
    <property type="entry name" value="RT_POL"/>
    <property type="match status" value="1"/>
</dbReference>
<evidence type="ECO:0000313" key="12">
    <source>
        <dbReference type="EMBL" id="RLP83197.1"/>
    </source>
</evidence>
<evidence type="ECO:0000256" key="1">
    <source>
        <dbReference type="ARBA" id="ARBA00012493"/>
    </source>
</evidence>
<keyword evidence="13" id="KW-1185">Reference proteome</keyword>
<dbReference type="InterPro" id="IPR000123">
    <property type="entry name" value="Reverse_transcriptase_msDNA"/>
</dbReference>
<dbReference type="GO" id="GO:0046872">
    <property type="term" value="F:metal ion binding"/>
    <property type="evidence" value="ECO:0007669"/>
    <property type="project" value="UniProtKB-KW"/>
</dbReference>
<protein>
    <recommendedName>
        <fullName evidence="1">RNA-directed DNA polymerase</fullName>
        <ecNumber evidence="1">2.7.7.49</ecNumber>
    </recommendedName>
</protein>
<reference evidence="12 13" key="1">
    <citation type="submission" date="2018-10" db="EMBL/GenBank/DDBJ databases">
        <authorList>
            <person name="Li J."/>
        </authorList>
    </citation>
    <scope>NUCLEOTIDE SEQUENCE [LARGE SCALE GENOMIC DNA]</scope>
    <source>
        <strain evidence="12 13">JCM 11654</strain>
    </source>
</reference>
<feature type="region of interest" description="Disordered" evidence="10">
    <location>
        <begin position="62"/>
        <end position="113"/>
    </location>
</feature>
<evidence type="ECO:0000259" key="11">
    <source>
        <dbReference type="PROSITE" id="PS50878"/>
    </source>
</evidence>